<keyword evidence="10" id="KW-1185">Reference proteome</keyword>
<dbReference type="EMBL" id="JAGYPJ010000001">
    <property type="protein sequence ID" value="MBS4202019.1"/>
    <property type="molecule type" value="Genomic_DNA"/>
</dbReference>
<keyword evidence="3" id="KW-1003">Cell membrane</keyword>
<organism evidence="9 10">
    <name type="scientific">Lederbergia citrisecunda</name>
    <dbReference type="NCBI Taxonomy" id="2833583"/>
    <lineage>
        <taxon>Bacteria</taxon>
        <taxon>Bacillati</taxon>
        <taxon>Bacillota</taxon>
        <taxon>Bacilli</taxon>
        <taxon>Bacillales</taxon>
        <taxon>Bacillaceae</taxon>
        <taxon>Lederbergia</taxon>
    </lineage>
</organism>
<dbReference type="InterPro" id="IPR004937">
    <property type="entry name" value="Urea_transporter"/>
</dbReference>
<sequence length="321" mass="35196">MERDIIMKNNHRKGWMEGDIFQFLITSLKGISQVILIENALTGVIILIAITSTSFLLGVVSLLSSIIGTFIGKIGGADEAKIKQGLFGYNSVLTGIALTLYMSGPYHWIIALFGAAVTAILTASMMHTMKYLELPVLTTPFIILTWFMLLVTYRLKVINLTKELVPQDLSNWKLNIEGDINWIEGTFSGIGQIFFLDNTLSGIILFIAVFLAGWRLGLFAVVGNAVALLVSYWLGAEHLLIYEGLYGYNAILAMIAVGSVYNDNKQWVQPLLTGILAAILTVPLTASVATWLLPYGLPALTMPFVLSTLIILGARKVLPRL</sequence>
<gene>
    <name evidence="9" type="ORF">KHA93_20640</name>
</gene>
<proteinExistence type="inferred from homology"/>
<dbReference type="Gene3D" id="1.10.3430.10">
    <property type="entry name" value="Ammonium transporter AmtB like domains"/>
    <property type="match status" value="1"/>
</dbReference>
<reference evidence="9 10" key="1">
    <citation type="submission" date="2021-05" db="EMBL/GenBank/DDBJ databases">
        <title>Novel Bacillus species.</title>
        <authorList>
            <person name="Liu G."/>
        </authorList>
    </citation>
    <scope>NUCLEOTIDE SEQUENCE [LARGE SCALE GENOMIC DNA]</scope>
    <source>
        <strain evidence="9 10">FJAT-49732</strain>
    </source>
</reference>
<dbReference type="Pfam" id="PF03253">
    <property type="entry name" value="UT"/>
    <property type="match status" value="1"/>
</dbReference>
<keyword evidence="4 8" id="KW-0812">Transmembrane</keyword>
<feature type="transmembrane region" description="Helical" evidence="8">
    <location>
        <begin position="43"/>
        <end position="72"/>
    </location>
</feature>
<comment type="similarity">
    <text evidence="2">Belongs to the urea transporter family.</text>
</comment>
<evidence type="ECO:0000256" key="3">
    <source>
        <dbReference type="ARBA" id="ARBA00022475"/>
    </source>
</evidence>
<protein>
    <submittedName>
        <fullName evidence="9">Urea transporter</fullName>
    </submittedName>
</protein>
<dbReference type="GO" id="GO:0005886">
    <property type="term" value="C:plasma membrane"/>
    <property type="evidence" value="ECO:0007669"/>
    <property type="project" value="UniProtKB-SubCell"/>
</dbReference>
<feature type="site" description="Important for channel permeability" evidence="7">
    <location>
        <position position="301"/>
    </location>
</feature>
<dbReference type="AlphaFoldDB" id="A0A942TUK8"/>
<evidence type="ECO:0000256" key="6">
    <source>
        <dbReference type="ARBA" id="ARBA00023136"/>
    </source>
</evidence>
<name>A0A942TUK8_9BACI</name>
<accession>A0A942TUK8</accession>
<dbReference type="Proteomes" id="UP000682713">
    <property type="component" value="Unassembled WGS sequence"/>
</dbReference>
<evidence type="ECO:0000256" key="1">
    <source>
        <dbReference type="ARBA" id="ARBA00004651"/>
    </source>
</evidence>
<feature type="transmembrane region" description="Helical" evidence="8">
    <location>
        <begin position="240"/>
        <end position="261"/>
    </location>
</feature>
<evidence type="ECO:0000256" key="4">
    <source>
        <dbReference type="ARBA" id="ARBA00022692"/>
    </source>
</evidence>
<feature type="transmembrane region" description="Helical" evidence="8">
    <location>
        <begin position="108"/>
        <end position="127"/>
    </location>
</feature>
<feature type="transmembrane region" description="Helical" evidence="8">
    <location>
        <begin position="299"/>
        <end position="318"/>
    </location>
</feature>
<evidence type="ECO:0000256" key="7">
    <source>
        <dbReference type="PIRSR" id="PIRSR016502-1"/>
    </source>
</evidence>
<keyword evidence="6 8" id="KW-0472">Membrane</keyword>
<feature type="transmembrane region" description="Helical" evidence="8">
    <location>
        <begin position="190"/>
        <end position="211"/>
    </location>
</feature>
<evidence type="ECO:0000313" key="9">
    <source>
        <dbReference type="EMBL" id="MBS4202019.1"/>
    </source>
</evidence>
<evidence type="ECO:0000256" key="8">
    <source>
        <dbReference type="SAM" id="Phobius"/>
    </source>
</evidence>
<feature type="transmembrane region" description="Helical" evidence="8">
    <location>
        <begin position="20"/>
        <end position="37"/>
    </location>
</feature>
<dbReference type="InterPro" id="IPR029020">
    <property type="entry name" value="Ammonium/urea_transptr"/>
</dbReference>
<comment type="subcellular location">
    <subcellularLocation>
        <location evidence="1">Cell membrane</location>
        <topology evidence="1">Multi-pass membrane protein</topology>
    </subcellularLocation>
</comment>
<evidence type="ECO:0000256" key="2">
    <source>
        <dbReference type="ARBA" id="ARBA00005914"/>
    </source>
</evidence>
<dbReference type="GO" id="GO:0015204">
    <property type="term" value="F:urea transmembrane transporter activity"/>
    <property type="evidence" value="ECO:0007669"/>
    <property type="project" value="InterPro"/>
</dbReference>
<dbReference type="PANTHER" id="PTHR10464:SF4">
    <property type="entry name" value="UREA TRANSPORTER"/>
    <property type="match status" value="1"/>
</dbReference>
<keyword evidence="5 8" id="KW-1133">Transmembrane helix</keyword>
<dbReference type="PANTHER" id="PTHR10464">
    <property type="entry name" value="UREA TRANSPORTER"/>
    <property type="match status" value="1"/>
</dbReference>
<dbReference type="PIRSF" id="PIRSF016502">
    <property type="entry name" value="Urea_transporter"/>
    <property type="match status" value="1"/>
</dbReference>
<feature type="transmembrane region" description="Helical" evidence="8">
    <location>
        <begin position="84"/>
        <end position="102"/>
    </location>
</feature>
<evidence type="ECO:0000313" key="10">
    <source>
        <dbReference type="Proteomes" id="UP000682713"/>
    </source>
</evidence>
<evidence type="ECO:0000256" key="5">
    <source>
        <dbReference type="ARBA" id="ARBA00022989"/>
    </source>
</evidence>
<comment type="caution">
    <text evidence="9">The sequence shown here is derived from an EMBL/GenBank/DDBJ whole genome shotgun (WGS) entry which is preliminary data.</text>
</comment>
<feature type="transmembrane region" description="Helical" evidence="8">
    <location>
        <begin position="216"/>
        <end position="234"/>
    </location>
</feature>
<feature type="transmembrane region" description="Helical" evidence="8">
    <location>
        <begin position="134"/>
        <end position="155"/>
    </location>
</feature>
<feature type="transmembrane region" description="Helical" evidence="8">
    <location>
        <begin position="273"/>
        <end position="293"/>
    </location>
</feature>